<gene>
    <name evidence="2" type="ORF">AMECASPLE_021508</name>
</gene>
<evidence type="ECO:0000313" key="3">
    <source>
        <dbReference type="Proteomes" id="UP001469553"/>
    </source>
</evidence>
<keyword evidence="1" id="KW-1133">Transmembrane helix</keyword>
<feature type="transmembrane region" description="Helical" evidence="1">
    <location>
        <begin position="71"/>
        <end position="91"/>
    </location>
</feature>
<keyword evidence="1" id="KW-0472">Membrane</keyword>
<accession>A0ABV1A0D8</accession>
<name>A0ABV1A0D8_9TELE</name>
<keyword evidence="3" id="KW-1185">Reference proteome</keyword>
<keyword evidence="1" id="KW-0812">Transmembrane</keyword>
<reference evidence="2 3" key="1">
    <citation type="submission" date="2021-06" db="EMBL/GenBank/DDBJ databases">
        <authorList>
            <person name="Palmer J.M."/>
        </authorList>
    </citation>
    <scope>NUCLEOTIDE SEQUENCE [LARGE SCALE GENOMIC DNA]</scope>
    <source>
        <strain evidence="2 3">AS_MEX2019</strain>
        <tissue evidence="2">Muscle</tissue>
    </source>
</reference>
<proteinExistence type="predicted"/>
<evidence type="ECO:0000313" key="2">
    <source>
        <dbReference type="EMBL" id="MEQ2311567.1"/>
    </source>
</evidence>
<protein>
    <submittedName>
        <fullName evidence="2">Uncharacterized protein</fullName>
    </submittedName>
</protein>
<organism evidence="2 3">
    <name type="scientific">Ameca splendens</name>
    <dbReference type="NCBI Taxonomy" id="208324"/>
    <lineage>
        <taxon>Eukaryota</taxon>
        <taxon>Metazoa</taxon>
        <taxon>Chordata</taxon>
        <taxon>Craniata</taxon>
        <taxon>Vertebrata</taxon>
        <taxon>Euteleostomi</taxon>
        <taxon>Actinopterygii</taxon>
        <taxon>Neopterygii</taxon>
        <taxon>Teleostei</taxon>
        <taxon>Neoteleostei</taxon>
        <taxon>Acanthomorphata</taxon>
        <taxon>Ovalentaria</taxon>
        <taxon>Atherinomorphae</taxon>
        <taxon>Cyprinodontiformes</taxon>
        <taxon>Goodeidae</taxon>
        <taxon>Ameca</taxon>
    </lineage>
</organism>
<evidence type="ECO:0000256" key="1">
    <source>
        <dbReference type="SAM" id="Phobius"/>
    </source>
</evidence>
<sequence>MSTHSKAQLFCFCNYRMQFCFLASSANCAVYYLRLLLVCKHGKRFSTEMKCQSYSNHLMSHEHQDVYSQQAAGLVFFLSLSLASTVCGLSFKLQKVKSAPLIKSAEGVEFSNNA</sequence>
<comment type="caution">
    <text evidence="2">The sequence shown here is derived from an EMBL/GenBank/DDBJ whole genome shotgun (WGS) entry which is preliminary data.</text>
</comment>
<dbReference type="EMBL" id="JAHRIP010077094">
    <property type="protein sequence ID" value="MEQ2311567.1"/>
    <property type="molecule type" value="Genomic_DNA"/>
</dbReference>
<dbReference type="Proteomes" id="UP001469553">
    <property type="component" value="Unassembled WGS sequence"/>
</dbReference>